<dbReference type="SUPFAM" id="SSF49899">
    <property type="entry name" value="Concanavalin A-like lectins/glucanases"/>
    <property type="match status" value="1"/>
</dbReference>
<reference evidence="1" key="1">
    <citation type="journal article" date="2023" name="PhytoFront">
        <title>Draft Genome Resources of Seven Strains of Tilletia horrida, Causal Agent of Kernel Smut of Rice.</title>
        <authorList>
            <person name="Khanal S."/>
            <person name="Antony Babu S."/>
            <person name="Zhou X.G."/>
        </authorList>
    </citation>
    <scope>NUCLEOTIDE SEQUENCE</scope>
    <source>
        <strain evidence="1">TX6</strain>
    </source>
</reference>
<dbReference type="EMBL" id="JAPDMZ010000223">
    <property type="protein sequence ID" value="KAK0545622.1"/>
    <property type="molecule type" value="Genomic_DNA"/>
</dbReference>
<dbReference type="PANTHER" id="PTHR10963">
    <property type="entry name" value="GLYCOSYL HYDROLASE-RELATED"/>
    <property type="match status" value="1"/>
</dbReference>
<dbReference type="Proteomes" id="UP001176517">
    <property type="component" value="Unassembled WGS sequence"/>
</dbReference>
<proteinExistence type="predicted"/>
<keyword evidence="2" id="KW-1185">Reference proteome</keyword>
<dbReference type="InterPro" id="IPR050546">
    <property type="entry name" value="Glycosyl_Hydrlase_16"/>
</dbReference>
<name>A0AAN6GQ99_9BASI</name>
<dbReference type="Pfam" id="PF26113">
    <property type="entry name" value="GH16_XgeA"/>
    <property type="match status" value="1"/>
</dbReference>
<protein>
    <recommendedName>
        <fullName evidence="3">GH16 domain-containing protein</fullName>
    </recommendedName>
</protein>
<sequence>HGLINYQSQSAAIAANITEVRGDSLFLRVDTTPTALEGRSSNRITSKAAFGDGIYVLNVSHVPYGCSVWPAFWTVTVDYDTGAWPAGGEIDIIENANDQFSGDLVALHTNPGCTIPSTSSTQQASTQIQYTDCSGKTAQNTGCRMMLGSKPPTWGAPLNQAGGGLFVMRRDLSKGGTGISVWFFARGKEPSDLRPGSFAANPSGWGLPGAHFDIASTCASYFGPHYIVINTALAGDFAAATHRLLADPHPPRLHPGFCLLNFHGLKQQQYTASLDDDKADDNDEEYDSHFDDYDTNIEAFGCVLHSQCRLQKRLLPQGSA</sequence>
<dbReference type="AlphaFoldDB" id="A0AAN6GQ99"/>
<evidence type="ECO:0000313" key="1">
    <source>
        <dbReference type="EMBL" id="KAK0545622.1"/>
    </source>
</evidence>
<dbReference type="InterPro" id="IPR013320">
    <property type="entry name" value="ConA-like_dom_sf"/>
</dbReference>
<dbReference type="PANTHER" id="PTHR10963:SF24">
    <property type="entry name" value="GLYCOSIDASE C21B10.07-RELATED"/>
    <property type="match status" value="1"/>
</dbReference>
<organism evidence="1 2">
    <name type="scientific">Tilletia horrida</name>
    <dbReference type="NCBI Taxonomy" id="155126"/>
    <lineage>
        <taxon>Eukaryota</taxon>
        <taxon>Fungi</taxon>
        <taxon>Dikarya</taxon>
        <taxon>Basidiomycota</taxon>
        <taxon>Ustilaginomycotina</taxon>
        <taxon>Exobasidiomycetes</taxon>
        <taxon>Tilletiales</taxon>
        <taxon>Tilletiaceae</taxon>
        <taxon>Tilletia</taxon>
    </lineage>
</organism>
<evidence type="ECO:0000313" key="2">
    <source>
        <dbReference type="Proteomes" id="UP001176517"/>
    </source>
</evidence>
<accession>A0AAN6GQ99</accession>
<feature type="non-terminal residue" evidence="1">
    <location>
        <position position="1"/>
    </location>
</feature>
<dbReference type="GO" id="GO:0009251">
    <property type="term" value="P:glucan catabolic process"/>
    <property type="evidence" value="ECO:0007669"/>
    <property type="project" value="TreeGrafter"/>
</dbReference>
<dbReference type="Gene3D" id="2.60.120.200">
    <property type="match status" value="1"/>
</dbReference>
<evidence type="ECO:0008006" key="3">
    <source>
        <dbReference type="Google" id="ProtNLM"/>
    </source>
</evidence>
<gene>
    <name evidence="1" type="ORF">OC846_005598</name>
</gene>
<comment type="caution">
    <text evidence="1">The sequence shown here is derived from an EMBL/GenBank/DDBJ whole genome shotgun (WGS) entry which is preliminary data.</text>
</comment>